<reference evidence="1 2" key="1">
    <citation type="submission" date="2018-06" db="EMBL/GenBank/DDBJ databases">
        <title>Genomic Encyclopedia of Archaeal and Bacterial Type Strains, Phase II (KMG-II): from individual species to whole genera.</title>
        <authorList>
            <person name="Goeker M."/>
        </authorList>
    </citation>
    <scope>NUCLEOTIDE SEQUENCE [LARGE SCALE GENOMIC DNA]</scope>
    <source>
        <strain evidence="1 2">DSM 23241</strain>
    </source>
</reference>
<dbReference type="GO" id="GO:0016747">
    <property type="term" value="F:acyltransferase activity, transferring groups other than amino-acyl groups"/>
    <property type="evidence" value="ECO:0007669"/>
    <property type="project" value="TreeGrafter"/>
</dbReference>
<dbReference type="PANTHER" id="PTHR48098">
    <property type="entry name" value="ENTEROCHELIN ESTERASE-RELATED"/>
    <property type="match status" value="1"/>
</dbReference>
<gene>
    <name evidence="1" type="ORF">LX80_00708</name>
</gene>
<comment type="caution">
    <text evidence="1">The sequence shown here is derived from an EMBL/GenBank/DDBJ whole genome shotgun (WGS) entry which is preliminary data.</text>
</comment>
<dbReference type="Gene3D" id="2.60.40.10">
    <property type="entry name" value="Immunoglobulins"/>
    <property type="match status" value="1"/>
</dbReference>
<name>A0A2W7TMV4_9BACT</name>
<dbReference type="SUPFAM" id="SSF53474">
    <property type="entry name" value="alpha/beta-Hydrolases"/>
    <property type="match status" value="1"/>
</dbReference>
<dbReference type="CDD" id="cd11294">
    <property type="entry name" value="E_set_Esterase_like_N"/>
    <property type="match status" value="1"/>
</dbReference>
<dbReference type="Proteomes" id="UP000249720">
    <property type="component" value="Unassembled WGS sequence"/>
</dbReference>
<dbReference type="InterPro" id="IPR014756">
    <property type="entry name" value="Ig_E-set"/>
</dbReference>
<organism evidence="1 2">
    <name type="scientific">Hydrotalea sandarakina</name>
    <dbReference type="NCBI Taxonomy" id="1004304"/>
    <lineage>
        <taxon>Bacteria</taxon>
        <taxon>Pseudomonadati</taxon>
        <taxon>Bacteroidota</taxon>
        <taxon>Chitinophagia</taxon>
        <taxon>Chitinophagales</taxon>
        <taxon>Chitinophagaceae</taxon>
        <taxon>Hydrotalea</taxon>
    </lineage>
</organism>
<dbReference type="Pfam" id="PF00756">
    <property type="entry name" value="Esterase"/>
    <property type="match status" value="1"/>
</dbReference>
<dbReference type="InterPro" id="IPR029058">
    <property type="entry name" value="AB_hydrolase_fold"/>
</dbReference>
<dbReference type="PANTHER" id="PTHR48098:SF1">
    <property type="entry name" value="DIACYLGLYCEROL ACYLTRANSFERASE_MYCOLYLTRANSFERASE AG85A"/>
    <property type="match status" value="1"/>
</dbReference>
<dbReference type="EMBL" id="QKZV01000002">
    <property type="protein sequence ID" value="PZX64512.1"/>
    <property type="molecule type" value="Genomic_DNA"/>
</dbReference>
<proteinExistence type="predicted"/>
<dbReference type="AlphaFoldDB" id="A0A2W7TMV4"/>
<sequence>MNLIKIVYIYCINIFYMKKYLLFTALFILTIEASWSQQNIFRTSNIISPEMNANHTVTFRLLAPEAKTITITGDWLPMQGYMRTPAPLVKGDSGMWTYTSPVLPSDLYSYTFSVDGVRCIDPNNAYVLRDVANIFSFFIVGGGKGNDFMVNEVPHGTVSHPWYPSPGNKMTRRITIYTPPGYENSNEKYPVLYLLHGIGGDEDAWGGLGRTAEIMDNLIAQKKAVPMIVVMPNGNVSQEAAPGEGSEGMVKPSFMLPHTMDGKFEETFPDIMKFVESNYRVKANKENRAIAGLSMGGFHTAFISRYYPNTFDYIGLFSPALNVKSEQAAVTPVYQDIDQKLQQQMHNGYKLYWIAIGKDDFLYKNVEEYRKKLDGMGMKYEYMESSGGHTWTNWRDYLLVFAQKLFK</sequence>
<dbReference type="InterPro" id="IPR013783">
    <property type="entry name" value="Ig-like_fold"/>
</dbReference>
<accession>A0A2W7TMV4</accession>
<protein>
    <submittedName>
        <fullName evidence="1">Enterochelin esterase family protein</fullName>
    </submittedName>
</protein>
<dbReference type="InterPro" id="IPR050583">
    <property type="entry name" value="Mycobacterial_A85_antigen"/>
</dbReference>
<dbReference type="SUPFAM" id="SSF81296">
    <property type="entry name" value="E set domains"/>
    <property type="match status" value="1"/>
</dbReference>
<keyword evidence="2" id="KW-1185">Reference proteome</keyword>
<dbReference type="InterPro" id="IPR000801">
    <property type="entry name" value="Esterase-like"/>
</dbReference>
<evidence type="ECO:0000313" key="2">
    <source>
        <dbReference type="Proteomes" id="UP000249720"/>
    </source>
</evidence>
<dbReference type="Gene3D" id="3.40.50.1820">
    <property type="entry name" value="alpha/beta hydrolase"/>
    <property type="match status" value="1"/>
</dbReference>
<evidence type="ECO:0000313" key="1">
    <source>
        <dbReference type="EMBL" id="PZX64512.1"/>
    </source>
</evidence>